<keyword evidence="8 11" id="KW-1133">Transmembrane helix</keyword>
<gene>
    <name evidence="14" type="ORF">ACFQKB_45985</name>
</gene>
<evidence type="ECO:0000256" key="8">
    <source>
        <dbReference type="ARBA" id="ARBA00022989"/>
    </source>
</evidence>
<evidence type="ECO:0000259" key="12">
    <source>
        <dbReference type="PROSITE" id="PS50109"/>
    </source>
</evidence>
<dbReference type="Gene3D" id="3.30.565.10">
    <property type="entry name" value="Histidine kinase-like ATPase, C-terminal domain"/>
    <property type="match status" value="1"/>
</dbReference>
<evidence type="ECO:0000313" key="14">
    <source>
        <dbReference type="EMBL" id="MFC6887181.1"/>
    </source>
</evidence>
<dbReference type="Pfam" id="PF00512">
    <property type="entry name" value="HisKA"/>
    <property type="match status" value="1"/>
</dbReference>
<dbReference type="CDD" id="cd00075">
    <property type="entry name" value="HATPase"/>
    <property type="match status" value="1"/>
</dbReference>
<sequence length="470" mass="51177">MSRGMGGRRRLDQWRSRLFYSVRGRATVVTVGVAALILTVCVALAGMLARDAAVNAVQDRAEHTAERVIYGIASGAGGSPIATRPGEAPYVQVVDQSGAVRAATRNLGGKPPMIAPRSPRNRLLIDTRLCPEAVDGCLWAFGMHLPTSPYGPNVSVYAAAPMPTLWGKWAVPLWSLLALASFLTLIGWWTWRTIGQALAPVDAIRAEMAGLNASGLDHRVPEPHTGGEIQRLAETVNDTLERLEEATSRERRFISDASHDLRNPIGGLRLRLESALEEPDGYDWRAMARAALRDADRLNDIVIDLLELSRLDSRAPAPLERIDLAELARREVERRPHEIPIATRLEPGAVVDANPVRLNRILGNLLSNAERHAESSITVRSYVDGDGMAVLEVADDGAGVPEESRERVFERFARLPESRRKDPAGTGLGLPIAREIAEIYGGSLRLADSPRGARFVLRLPLAKAPVPQPA</sequence>
<dbReference type="InterPro" id="IPR003660">
    <property type="entry name" value="HAMP_dom"/>
</dbReference>
<dbReference type="SUPFAM" id="SSF47384">
    <property type="entry name" value="Homodimeric domain of signal transducing histidine kinase"/>
    <property type="match status" value="1"/>
</dbReference>
<evidence type="ECO:0000256" key="9">
    <source>
        <dbReference type="ARBA" id="ARBA00023012"/>
    </source>
</evidence>
<dbReference type="EMBL" id="JBHSXS010000072">
    <property type="protein sequence ID" value="MFC6887181.1"/>
    <property type="molecule type" value="Genomic_DNA"/>
</dbReference>
<dbReference type="PANTHER" id="PTHR45436">
    <property type="entry name" value="SENSOR HISTIDINE KINASE YKOH"/>
    <property type="match status" value="1"/>
</dbReference>
<keyword evidence="6 11" id="KW-0812">Transmembrane</keyword>
<keyword evidence="9" id="KW-0902">Two-component regulatory system</keyword>
<dbReference type="PANTHER" id="PTHR45436:SF5">
    <property type="entry name" value="SENSOR HISTIDINE KINASE TRCS"/>
    <property type="match status" value="1"/>
</dbReference>
<dbReference type="CDD" id="cd00082">
    <property type="entry name" value="HisKA"/>
    <property type="match status" value="1"/>
</dbReference>
<evidence type="ECO:0000256" key="6">
    <source>
        <dbReference type="ARBA" id="ARBA00022692"/>
    </source>
</evidence>
<evidence type="ECO:0000313" key="15">
    <source>
        <dbReference type="Proteomes" id="UP001596380"/>
    </source>
</evidence>
<dbReference type="InterPro" id="IPR004358">
    <property type="entry name" value="Sig_transdc_His_kin-like_C"/>
</dbReference>
<evidence type="ECO:0000256" key="4">
    <source>
        <dbReference type="ARBA" id="ARBA00022553"/>
    </source>
</evidence>
<dbReference type="PROSITE" id="PS50109">
    <property type="entry name" value="HIS_KIN"/>
    <property type="match status" value="1"/>
</dbReference>
<keyword evidence="15" id="KW-1185">Reference proteome</keyword>
<name>A0ABW2D2P0_9ACTN</name>
<comment type="caution">
    <text evidence="14">The sequence shown here is derived from an EMBL/GenBank/DDBJ whole genome shotgun (WGS) entry which is preliminary data.</text>
</comment>
<dbReference type="Gene3D" id="1.10.287.130">
    <property type="match status" value="1"/>
</dbReference>
<feature type="domain" description="HAMP" evidence="13">
    <location>
        <begin position="195"/>
        <end position="248"/>
    </location>
</feature>
<feature type="transmembrane region" description="Helical" evidence="11">
    <location>
        <begin position="26"/>
        <end position="49"/>
    </location>
</feature>
<dbReference type="SMART" id="SM00388">
    <property type="entry name" value="HisKA"/>
    <property type="match status" value="1"/>
</dbReference>
<dbReference type="RefSeq" id="WP_309239670.1">
    <property type="nucleotide sequence ID" value="NZ_JBHSXE010000001.1"/>
</dbReference>
<dbReference type="InterPro" id="IPR036890">
    <property type="entry name" value="HATPase_C_sf"/>
</dbReference>
<dbReference type="PRINTS" id="PR00344">
    <property type="entry name" value="BCTRLSENSOR"/>
</dbReference>
<protein>
    <recommendedName>
        <fullName evidence="3">histidine kinase</fullName>
        <ecNumber evidence="3">2.7.13.3</ecNumber>
    </recommendedName>
</protein>
<dbReference type="InterPro" id="IPR036097">
    <property type="entry name" value="HisK_dim/P_sf"/>
</dbReference>
<dbReference type="InterPro" id="IPR003661">
    <property type="entry name" value="HisK_dim/P_dom"/>
</dbReference>
<dbReference type="InterPro" id="IPR050428">
    <property type="entry name" value="TCS_sensor_his_kinase"/>
</dbReference>
<proteinExistence type="predicted"/>
<evidence type="ECO:0000256" key="3">
    <source>
        <dbReference type="ARBA" id="ARBA00012438"/>
    </source>
</evidence>
<reference evidence="15" key="1">
    <citation type="journal article" date="2019" name="Int. J. Syst. Evol. Microbiol.">
        <title>The Global Catalogue of Microorganisms (GCM) 10K type strain sequencing project: providing services to taxonomists for standard genome sequencing and annotation.</title>
        <authorList>
            <consortium name="The Broad Institute Genomics Platform"/>
            <consortium name="The Broad Institute Genome Sequencing Center for Infectious Disease"/>
            <person name="Wu L."/>
            <person name="Ma J."/>
        </authorList>
    </citation>
    <scope>NUCLEOTIDE SEQUENCE [LARGE SCALE GENOMIC DNA]</scope>
    <source>
        <strain evidence="15">JCM 3369</strain>
    </source>
</reference>
<dbReference type="Pfam" id="PF02518">
    <property type="entry name" value="HATPase_c"/>
    <property type="match status" value="1"/>
</dbReference>
<evidence type="ECO:0000259" key="13">
    <source>
        <dbReference type="PROSITE" id="PS50885"/>
    </source>
</evidence>
<evidence type="ECO:0000256" key="10">
    <source>
        <dbReference type="ARBA" id="ARBA00023136"/>
    </source>
</evidence>
<feature type="domain" description="Histidine kinase" evidence="12">
    <location>
        <begin position="256"/>
        <end position="463"/>
    </location>
</feature>
<accession>A0ABW2D2P0</accession>
<evidence type="ECO:0000256" key="7">
    <source>
        <dbReference type="ARBA" id="ARBA00022777"/>
    </source>
</evidence>
<evidence type="ECO:0000256" key="5">
    <source>
        <dbReference type="ARBA" id="ARBA00022679"/>
    </source>
</evidence>
<dbReference type="EC" id="2.7.13.3" evidence="3"/>
<dbReference type="InterPro" id="IPR003594">
    <property type="entry name" value="HATPase_dom"/>
</dbReference>
<evidence type="ECO:0000256" key="11">
    <source>
        <dbReference type="SAM" id="Phobius"/>
    </source>
</evidence>
<dbReference type="Proteomes" id="UP001596380">
    <property type="component" value="Unassembled WGS sequence"/>
</dbReference>
<dbReference type="GO" id="GO:0016301">
    <property type="term" value="F:kinase activity"/>
    <property type="evidence" value="ECO:0007669"/>
    <property type="project" value="UniProtKB-KW"/>
</dbReference>
<keyword evidence="10 11" id="KW-0472">Membrane</keyword>
<organism evidence="14 15">
    <name type="scientific">Actinomadura yumaensis</name>
    <dbReference type="NCBI Taxonomy" id="111807"/>
    <lineage>
        <taxon>Bacteria</taxon>
        <taxon>Bacillati</taxon>
        <taxon>Actinomycetota</taxon>
        <taxon>Actinomycetes</taxon>
        <taxon>Streptosporangiales</taxon>
        <taxon>Thermomonosporaceae</taxon>
        <taxon>Actinomadura</taxon>
    </lineage>
</organism>
<keyword evidence="5" id="KW-0808">Transferase</keyword>
<dbReference type="InterPro" id="IPR005467">
    <property type="entry name" value="His_kinase_dom"/>
</dbReference>
<keyword evidence="7 14" id="KW-0418">Kinase</keyword>
<dbReference type="SMART" id="SM00304">
    <property type="entry name" value="HAMP"/>
    <property type="match status" value="1"/>
</dbReference>
<keyword evidence="4" id="KW-0597">Phosphoprotein</keyword>
<evidence type="ECO:0000256" key="2">
    <source>
        <dbReference type="ARBA" id="ARBA00004236"/>
    </source>
</evidence>
<comment type="subcellular location">
    <subcellularLocation>
        <location evidence="2">Cell membrane</location>
    </subcellularLocation>
</comment>
<feature type="transmembrane region" description="Helical" evidence="11">
    <location>
        <begin position="171"/>
        <end position="191"/>
    </location>
</feature>
<comment type="catalytic activity">
    <reaction evidence="1">
        <text>ATP + protein L-histidine = ADP + protein N-phospho-L-histidine.</text>
        <dbReference type="EC" id="2.7.13.3"/>
    </reaction>
</comment>
<evidence type="ECO:0000256" key="1">
    <source>
        <dbReference type="ARBA" id="ARBA00000085"/>
    </source>
</evidence>
<dbReference type="PROSITE" id="PS50885">
    <property type="entry name" value="HAMP"/>
    <property type="match status" value="1"/>
</dbReference>
<dbReference type="SUPFAM" id="SSF55874">
    <property type="entry name" value="ATPase domain of HSP90 chaperone/DNA topoisomerase II/histidine kinase"/>
    <property type="match status" value="1"/>
</dbReference>
<dbReference type="SMART" id="SM00387">
    <property type="entry name" value="HATPase_c"/>
    <property type="match status" value="1"/>
</dbReference>